<comment type="caution">
    <text evidence="2">The sequence shown here is derived from an EMBL/GenBank/DDBJ whole genome shotgun (WGS) entry which is preliminary data.</text>
</comment>
<feature type="compositionally biased region" description="Low complexity" evidence="1">
    <location>
        <begin position="47"/>
        <end position="74"/>
    </location>
</feature>
<feature type="region of interest" description="Disordered" evidence="1">
    <location>
        <begin position="236"/>
        <end position="383"/>
    </location>
</feature>
<dbReference type="EMBL" id="JAPDMZ010000028">
    <property type="protein sequence ID" value="KAK0555342.1"/>
    <property type="molecule type" value="Genomic_DNA"/>
</dbReference>
<evidence type="ECO:0000256" key="1">
    <source>
        <dbReference type="SAM" id="MobiDB-lite"/>
    </source>
</evidence>
<feature type="region of interest" description="Disordered" evidence="1">
    <location>
        <begin position="104"/>
        <end position="198"/>
    </location>
</feature>
<feature type="compositionally biased region" description="Polar residues" evidence="1">
    <location>
        <begin position="443"/>
        <end position="458"/>
    </location>
</feature>
<dbReference type="AlphaFoldDB" id="A0AAN6GTD8"/>
<evidence type="ECO:0000313" key="3">
    <source>
        <dbReference type="Proteomes" id="UP001176517"/>
    </source>
</evidence>
<feature type="compositionally biased region" description="Acidic residues" evidence="1">
    <location>
        <begin position="167"/>
        <end position="183"/>
    </location>
</feature>
<protein>
    <submittedName>
        <fullName evidence="2">Uncharacterized protein</fullName>
    </submittedName>
</protein>
<name>A0AAN6GTD8_9BASI</name>
<reference evidence="2" key="1">
    <citation type="journal article" date="2023" name="PhytoFront">
        <title>Draft Genome Resources of Seven Strains of Tilletia horrida, Causal Agent of Kernel Smut of Rice.</title>
        <authorList>
            <person name="Khanal S."/>
            <person name="Antony Babu S."/>
            <person name="Zhou X.G."/>
        </authorList>
    </citation>
    <scope>NUCLEOTIDE SEQUENCE</scope>
    <source>
        <strain evidence="2">TX6</strain>
    </source>
</reference>
<feature type="compositionally biased region" description="Polar residues" evidence="1">
    <location>
        <begin position="7"/>
        <end position="20"/>
    </location>
</feature>
<feature type="region of interest" description="Disordered" evidence="1">
    <location>
        <begin position="1"/>
        <end position="87"/>
    </location>
</feature>
<feature type="region of interest" description="Disordered" evidence="1">
    <location>
        <begin position="443"/>
        <end position="481"/>
    </location>
</feature>
<feature type="compositionally biased region" description="Polar residues" evidence="1">
    <location>
        <begin position="305"/>
        <end position="317"/>
    </location>
</feature>
<evidence type="ECO:0000313" key="2">
    <source>
        <dbReference type="EMBL" id="KAK0555342.1"/>
    </source>
</evidence>
<accession>A0AAN6GTD8</accession>
<organism evidence="2 3">
    <name type="scientific">Tilletia horrida</name>
    <dbReference type="NCBI Taxonomy" id="155126"/>
    <lineage>
        <taxon>Eukaryota</taxon>
        <taxon>Fungi</taxon>
        <taxon>Dikarya</taxon>
        <taxon>Basidiomycota</taxon>
        <taxon>Ustilaginomycotina</taxon>
        <taxon>Exobasidiomycetes</taxon>
        <taxon>Tilletiales</taxon>
        <taxon>Tilletiaceae</taxon>
        <taxon>Tilletia</taxon>
    </lineage>
</organism>
<feature type="compositionally biased region" description="Low complexity" evidence="1">
    <location>
        <begin position="327"/>
        <end position="343"/>
    </location>
</feature>
<dbReference type="Proteomes" id="UP001176517">
    <property type="component" value="Unassembled WGS sequence"/>
</dbReference>
<sequence>MPRSLVSHFNRSRSSSQTSHEPVPNTIENVLFTRPGPLPVVGKKQNTSGTVSSLSGKSSLLSSSPSSLPSTSSPAFVRDSNGSLHDGRFYDSLKALEAQLASTPSPFASSFSSHTVPGQGRRPYSPRSDSDSDESHRRRTSRNRTSTNALQLSTSPRAERSQSDTSSDSEEECDGPATEDGDDQWPPPFSPPIAMQPFDEEVEELQLSQAFQKIGPRDRLPHTRRSYAYSIGLQRTHSPFNTTRDQRKPPHSYTPEETFATSKVGPLNEGWRASPDHSTGEAFSVPAPHHLPQPHTRVPSRHSLDQSSTDISRSASWSPRWRTMALSPSSSSSAFTATSPNSTLSTADNHKLAQRASIDGAELPTYRKESPSPSLRHTNRLSGAASISHRALSFIFSDRERSTGHNSARASPQLEPVKDEWVSGFTSFVDLQESARARLRVQANTSESTGMSPASSSHVDPRARTGSMNVSGPAAPAGSESPRSVVLNLAMGSSPNAPIPGIGGRWFEDEARRLSTSSRLDSVRMDLAAQRCLQNSAS</sequence>
<proteinExistence type="predicted"/>
<feature type="compositionally biased region" description="Low complexity" evidence="1">
    <location>
        <begin position="104"/>
        <end position="127"/>
    </location>
</feature>
<gene>
    <name evidence="2" type="ORF">OC846_001770</name>
</gene>
<keyword evidence="3" id="KW-1185">Reference proteome</keyword>